<sequence>MRNELTKLGRKYAYRQSALMAFIVTFTTLIIYFIWGYEPAKSAALGGVIGVIPNILFAYKAFKFAGASASKKVVESFFSGVKLKMALTAFLFALAFKFVVLIPLPFFGMFCLVMALPLITPFIIKQ</sequence>
<dbReference type="InterPro" id="IPR005598">
    <property type="entry name" value="ATP_synth_I"/>
</dbReference>
<comment type="caution">
    <text evidence="7">The sequence shown here is derived from an EMBL/GenBank/DDBJ whole genome shotgun (WGS) entry which is preliminary data.</text>
</comment>
<proteinExistence type="predicted"/>
<accession>A0A099KPR4</accession>
<evidence type="ECO:0000256" key="5">
    <source>
        <dbReference type="ARBA" id="ARBA00023136"/>
    </source>
</evidence>
<dbReference type="EMBL" id="JQED01000017">
    <property type="protein sequence ID" value="KGJ92496.1"/>
    <property type="molecule type" value="Genomic_DNA"/>
</dbReference>
<keyword evidence="2" id="KW-1003">Cell membrane</keyword>
<protein>
    <submittedName>
        <fullName evidence="7">ATP synthase I chain</fullName>
    </submittedName>
</protein>
<evidence type="ECO:0000313" key="8">
    <source>
        <dbReference type="Proteomes" id="UP000029843"/>
    </source>
</evidence>
<dbReference type="Pfam" id="PF03899">
    <property type="entry name" value="ATP-synt_I"/>
    <property type="match status" value="1"/>
</dbReference>
<reference evidence="7 8" key="1">
    <citation type="submission" date="2014-08" db="EMBL/GenBank/DDBJ databases">
        <title>Genomic and Phenotypic Diversity of Colwellia psychrerythraea strains from Disparate Marine Basins.</title>
        <authorList>
            <person name="Techtmann S.M."/>
            <person name="Stelling S.C."/>
            <person name="Utturkar S.M."/>
            <person name="Alshibli N."/>
            <person name="Harris A."/>
            <person name="Brown S.D."/>
            <person name="Hazen T.C."/>
        </authorList>
    </citation>
    <scope>NUCLEOTIDE SEQUENCE [LARGE SCALE GENOMIC DNA]</scope>
    <source>
        <strain evidence="7 8">ND2E</strain>
    </source>
</reference>
<evidence type="ECO:0000256" key="3">
    <source>
        <dbReference type="ARBA" id="ARBA00022692"/>
    </source>
</evidence>
<evidence type="ECO:0000256" key="4">
    <source>
        <dbReference type="ARBA" id="ARBA00022989"/>
    </source>
</evidence>
<keyword evidence="4 6" id="KW-1133">Transmembrane helix</keyword>
<evidence type="ECO:0000256" key="1">
    <source>
        <dbReference type="ARBA" id="ARBA00004651"/>
    </source>
</evidence>
<dbReference type="OrthoDB" id="5702716at2"/>
<feature type="transmembrane region" description="Helical" evidence="6">
    <location>
        <begin position="43"/>
        <end position="62"/>
    </location>
</feature>
<keyword evidence="5 6" id="KW-0472">Membrane</keyword>
<evidence type="ECO:0000313" key="7">
    <source>
        <dbReference type="EMBL" id="KGJ92496.1"/>
    </source>
</evidence>
<feature type="transmembrane region" description="Helical" evidence="6">
    <location>
        <begin position="106"/>
        <end position="124"/>
    </location>
</feature>
<comment type="subcellular location">
    <subcellularLocation>
        <location evidence="1">Cell membrane</location>
        <topology evidence="1">Multi-pass membrane protein</topology>
    </subcellularLocation>
</comment>
<organism evidence="7 8">
    <name type="scientific">Colwellia psychrerythraea</name>
    <name type="common">Vibrio psychroerythus</name>
    <dbReference type="NCBI Taxonomy" id="28229"/>
    <lineage>
        <taxon>Bacteria</taxon>
        <taxon>Pseudomonadati</taxon>
        <taxon>Pseudomonadota</taxon>
        <taxon>Gammaproteobacteria</taxon>
        <taxon>Alteromonadales</taxon>
        <taxon>Colwelliaceae</taxon>
        <taxon>Colwellia</taxon>
    </lineage>
</organism>
<gene>
    <name evidence="7" type="ORF">ND2E_2744</name>
</gene>
<evidence type="ECO:0000256" key="6">
    <source>
        <dbReference type="SAM" id="Phobius"/>
    </source>
</evidence>
<feature type="transmembrane region" description="Helical" evidence="6">
    <location>
        <begin position="83"/>
        <end position="100"/>
    </location>
</feature>
<feature type="transmembrane region" description="Helical" evidence="6">
    <location>
        <begin position="12"/>
        <end position="37"/>
    </location>
</feature>
<dbReference type="GO" id="GO:0005886">
    <property type="term" value="C:plasma membrane"/>
    <property type="evidence" value="ECO:0007669"/>
    <property type="project" value="UniProtKB-SubCell"/>
</dbReference>
<dbReference type="AlphaFoldDB" id="A0A099KPR4"/>
<name>A0A099KPR4_COLPS</name>
<dbReference type="PATRIC" id="fig|28229.4.peg.1783"/>
<keyword evidence="3 6" id="KW-0812">Transmembrane</keyword>
<evidence type="ECO:0000256" key="2">
    <source>
        <dbReference type="ARBA" id="ARBA00022475"/>
    </source>
</evidence>
<dbReference type="Proteomes" id="UP000029843">
    <property type="component" value="Unassembled WGS sequence"/>
</dbReference>